<reference evidence="9 10" key="1">
    <citation type="submission" date="2014-08" db="EMBL/GenBank/DDBJ databases">
        <title>Porphyromonas cangingivalis strain:COT-109_OH1386 Genome sequencing.</title>
        <authorList>
            <person name="Wallis C."/>
            <person name="Deusch O."/>
            <person name="O'Flynn C."/>
            <person name="Davis I."/>
            <person name="Jospin G."/>
            <person name="Darling A.E."/>
            <person name="Coil D.A."/>
            <person name="Alexiev A."/>
            <person name="Horsfall A."/>
            <person name="Kirkwood N."/>
            <person name="Harris S."/>
            <person name="Eisen J.A."/>
        </authorList>
    </citation>
    <scope>NUCLEOTIDE SEQUENCE [LARGE SCALE GENOMIC DNA]</scope>
    <source>
        <strain evidence="10">COT-109 OH1386</strain>
    </source>
</reference>
<evidence type="ECO:0000313" key="10">
    <source>
        <dbReference type="Proteomes" id="UP000030125"/>
    </source>
</evidence>
<evidence type="ECO:0000256" key="3">
    <source>
        <dbReference type="ARBA" id="ARBA00022729"/>
    </source>
</evidence>
<organism evidence="9 10">
    <name type="scientific">Porphyromonas cangingivalis</name>
    <dbReference type="NCBI Taxonomy" id="36874"/>
    <lineage>
        <taxon>Bacteria</taxon>
        <taxon>Pseudomonadati</taxon>
        <taxon>Bacteroidota</taxon>
        <taxon>Bacteroidia</taxon>
        <taxon>Bacteroidales</taxon>
        <taxon>Porphyromonadaceae</taxon>
        <taxon>Porphyromonas</taxon>
    </lineage>
</organism>
<sequence>MKTKYFVLCCAAVGLAFSACKKDFLEAEPTDQVSGTKLQKMSENPAISADIVEGLVPGMYSWLYTPSAGGTAGSADFGQRSIDLFIDILCGDFIKTANDYGWHGDLQRLKSTVDYTNINNYTPWRYYYRLIFTANGIMDSMGGSEAQLEEKDTAARHQMGQALVMRAHAYYYLTQLFAAEYRPDEKLCPIYTNTKGVNNPVSKQQDVYDLIIKDLNKAIEYLKDFERKDKSQFNVDIASAFLALTYGAMGQYDKVETLTAAIMAKDAYAPMTAAEVVYDTKTKTGGGFNDVNVKDVMWGTDITPAMDIDLYSWWGQCDIFTYSYAVAGEPKCIDDKLYDSMRPDDVRKNQFLDLRKNFESEAFINVPANKFFHSARKVSGQSTIDADYIYMRVSEMHLLNAEAKAFLNKEDEAKTVLKNFLKERLTDLSYIDALSGQALKDEIYKQFRLEFVGEGKSYLALKRFKATVHTGKIRFDAENREISVPYNDPRMYFKVPENERQNNPNLNL</sequence>
<evidence type="ECO:0000313" key="9">
    <source>
        <dbReference type="EMBL" id="KGN80742.1"/>
    </source>
</evidence>
<evidence type="ECO:0000256" key="2">
    <source>
        <dbReference type="ARBA" id="ARBA00006275"/>
    </source>
</evidence>
<evidence type="ECO:0000256" key="6">
    <source>
        <dbReference type="SAM" id="SignalP"/>
    </source>
</evidence>
<comment type="subcellular location">
    <subcellularLocation>
        <location evidence="1">Cell outer membrane</location>
    </subcellularLocation>
</comment>
<dbReference type="InterPro" id="IPR012944">
    <property type="entry name" value="SusD_RagB_dom"/>
</dbReference>
<dbReference type="InterPro" id="IPR033985">
    <property type="entry name" value="SusD-like_N"/>
</dbReference>
<dbReference type="Pfam" id="PF07980">
    <property type="entry name" value="SusD_RagB"/>
    <property type="match status" value="1"/>
</dbReference>
<dbReference type="GO" id="GO:0009279">
    <property type="term" value="C:cell outer membrane"/>
    <property type="evidence" value="ECO:0007669"/>
    <property type="project" value="UniProtKB-SubCell"/>
</dbReference>
<dbReference type="InterPro" id="IPR011990">
    <property type="entry name" value="TPR-like_helical_dom_sf"/>
</dbReference>
<keyword evidence="5" id="KW-0998">Cell outer membrane</keyword>
<feature type="domain" description="RagB/SusD" evidence="7">
    <location>
        <begin position="366"/>
        <end position="506"/>
    </location>
</feature>
<dbReference type="SUPFAM" id="SSF48452">
    <property type="entry name" value="TPR-like"/>
    <property type="match status" value="1"/>
</dbReference>
<evidence type="ECO:0000259" key="8">
    <source>
        <dbReference type="Pfam" id="PF14322"/>
    </source>
</evidence>
<dbReference type="Proteomes" id="UP000030125">
    <property type="component" value="Unassembled WGS sequence"/>
</dbReference>
<dbReference type="OrthoDB" id="1100079at2"/>
<gene>
    <name evidence="9" type="ORF">HQ35_05100</name>
</gene>
<evidence type="ECO:0000256" key="1">
    <source>
        <dbReference type="ARBA" id="ARBA00004442"/>
    </source>
</evidence>
<keyword evidence="10" id="KW-1185">Reference proteome</keyword>
<name>A0A0A2EST0_PORCN</name>
<dbReference type="Pfam" id="PF14322">
    <property type="entry name" value="SusD-like_3"/>
    <property type="match status" value="1"/>
</dbReference>
<dbReference type="Gene3D" id="1.25.40.390">
    <property type="match status" value="1"/>
</dbReference>
<evidence type="ECO:0008006" key="11">
    <source>
        <dbReference type="Google" id="ProtNLM"/>
    </source>
</evidence>
<evidence type="ECO:0000259" key="7">
    <source>
        <dbReference type="Pfam" id="PF07980"/>
    </source>
</evidence>
<evidence type="ECO:0000256" key="4">
    <source>
        <dbReference type="ARBA" id="ARBA00023136"/>
    </source>
</evidence>
<accession>A0A0A2EST0</accession>
<keyword evidence="3 6" id="KW-0732">Signal</keyword>
<evidence type="ECO:0000256" key="5">
    <source>
        <dbReference type="ARBA" id="ARBA00023237"/>
    </source>
</evidence>
<dbReference type="EMBL" id="JQJD01000035">
    <property type="protein sequence ID" value="KGN80742.1"/>
    <property type="molecule type" value="Genomic_DNA"/>
</dbReference>
<comment type="similarity">
    <text evidence="2">Belongs to the SusD family.</text>
</comment>
<keyword evidence="4" id="KW-0472">Membrane</keyword>
<feature type="domain" description="SusD-like N-terminal" evidence="8">
    <location>
        <begin position="97"/>
        <end position="244"/>
    </location>
</feature>
<feature type="signal peptide" evidence="6">
    <location>
        <begin position="1"/>
        <end position="21"/>
    </location>
</feature>
<dbReference type="AlphaFoldDB" id="A0A0A2EST0"/>
<proteinExistence type="inferred from homology"/>
<feature type="chain" id="PRO_5001987108" description="SusD family protein" evidence="6">
    <location>
        <begin position="22"/>
        <end position="508"/>
    </location>
</feature>
<comment type="caution">
    <text evidence="9">The sequence shown here is derived from an EMBL/GenBank/DDBJ whole genome shotgun (WGS) entry which is preliminary data.</text>
</comment>
<dbReference type="PROSITE" id="PS51257">
    <property type="entry name" value="PROKAR_LIPOPROTEIN"/>
    <property type="match status" value="1"/>
</dbReference>
<protein>
    <recommendedName>
        <fullName evidence="11">SusD family protein</fullName>
    </recommendedName>
</protein>
<dbReference type="RefSeq" id="WP_036851561.1">
    <property type="nucleotide sequence ID" value="NZ_JQJD01000035.1"/>
</dbReference>